<feature type="transmembrane region" description="Helical" evidence="10">
    <location>
        <begin position="1290"/>
        <end position="1314"/>
    </location>
</feature>
<evidence type="ECO:0000256" key="9">
    <source>
        <dbReference type="ARBA" id="ARBA00023136"/>
    </source>
</evidence>
<evidence type="ECO:0000256" key="1">
    <source>
        <dbReference type="ARBA" id="ARBA00004141"/>
    </source>
</evidence>
<dbReference type="CDD" id="cd03232">
    <property type="entry name" value="ABCG_PDR_domain2"/>
    <property type="match status" value="1"/>
</dbReference>
<feature type="transmembrane region" description="Helical" evidence="10">
    <location>
        <begin position="1207"/>
        <end position="1233"/>
    </location>
</feature>
<evidence type="ECO:0000259" key="11">
    <source>
        <dbReference type="PROSITE" id="PS50893"/>
    </source>
</evidence>
<dbReference type="GO" id="GO:0005886">
    <property type="term" value="C:plasma membrane"/>
    <property type="evidence" value="ECO:0007669"/>
    <property type="project" value="UniProtKB-ARBA"/>
</dbReference>
<feature type="domain" description="ABC transporter" evidence="11">
    <location>
        <begin position="831"/>
        <end position="1084"/>
    </location>
</feature>
<feature type="transmembrane region" description="Helical" evidence="10">
    <location>
        <begin position="1401"/>
        <end position="1423"/>
    </location>
</feature>
<sequence>MELTPAETHNKVPIFGDATDSIAEEDEELAQLQWAAIERLPTFKRLRTSLFDIDRNDEGNCGKEKRVVDVTKLEAVERHLFIDKLIKHIEHDNLTLLQKLRERTERVNVKLPTVEVRYKNLSVEAECEVVSGKPLPTLWNSFVSMLLVFTRALPCNSQEARICLLKDVSGIIKPSRLTLLLGPPGCGKTTFLLALAGKLDKSLKISGEISYNGYKLEEFVPQKTSAYISQRDQHIPEMTVRETIDYSARCQGVGSRSETIMEVSRREKELGIVPDPDIDTYMKAISVEGQRRNLQTDYLLKILGLDICSDVMVGDALKRGISGGQKKRLTTGEMIVGPTKTLFMDEISTGLDSSTTFQIVTCLQHFVHITDATILVSLLQPAPETFDLFDDVILMAEGKIVYHGPRANVLEFFEDCGFKCPPRKGAADFLQEVISKKDQAQYWCLTDLPYNYISVDQFSQKFRASYFGKALNNELSKAYDKSHSHKSALSFSTYSVRKRELLKACMARELLLMKRNAFVYIFKTAQLIITAFMTMTVFIRTEMAVDVVSANYLMGSLYYALVRLMTNGVAELALTITRLPVVDKQKAFYLYPAWAYSIPASILKIPFSVIDSLLWTSLTYYVIGYSPEIERFFRQFLALFAVHLASTSMCRFVASIFRTMVAASTFGFLALILMFMLSGFILPLPALPPWLRWGFWCSFMTYGEISLTLNEFLAPRWQKVSRGNVTIGKDVLTSHGLDFDGSFYWISLGALFLYTILFDLGFVLALTYLKPTNMSRAIVSKKKLSQLRAQDGYSASAGIQKESSPAVVVSQTTETIRKEGRLVLPFEPLAISFKDVQYYVDTPMEMRKHGFNEKRLQLLCGITGAFRPGILTALMGVSGAGKTTLMDVLSGRKTQGTIEGDIRISGYPKVQKTFARISGYCEQTDIHSPHVTVEESVIYSAWLRLPPEIDPQTKSRFVEEVIETIELEDIRDSIVGIAGQSGLSTEQRKRLTIAVELVSNPSIIFMDEPTSGLDARAAAIVMRAVKNVVATGRTTVCTIHQPSIHIFEAFDELILMKRGGQIIYSGMLGHHSSKLIEYFEGIPGVPKIKDNYNPATWMLEVSSASVEEEIGIDFATIYKESSLYRDTVEMVKQLSKPKAGSRDLHFPTDFPQNSWLQFMACLWKQHLSYWRSPQYNLARFTFMIVASVLFAIIFWQKGQQINNEQDLFNILGSMYIAVIFLGVNNCSTVLPYVATERTVLYRERFVGMYSSRAYSFAQVAIEIPYVLVEAILYVAITYPTIGYQWSANKVFWYLYTTFCTFLYFVYLGMLIVSLSPNLEVATILSSAIYTILNLFSGFLMPGPKIPKWWVWCYWICPTSWSLNGLLTSQYGDMDKEIMIFGELKSIGSFLEDFYGFHHDRLGLVAIALVSFPLAFAFLFAYCIHKLDFQRR</sequence>
<protein>
    <submittedName>
        <fullName evidence="12">Pleiotropic drug resistance protein 3</fullName>
    </submittedName>
</protein>
<dbReference type="InterPro" id="IPR034003">
    <property type="entry name" value="ABCG_PDR_2"/>
</dbReference>
<feature type="transmembrane region" description="Helical" evidence="10">
    <location>
        <begin position="743"/>
        <end position="769"/>
    </location>
</feature>
<proteinExistence type="inferred from homology"/>
<dbReference type="InterPro" id="IPR013525">
    <property type="entry name" value="ABC2_TM"/>
</dbReference>
<dbReference type="GO" id="GO:0005524">
    <property type="term" value="F:ATP binding"/>
    <property type="evidence" value="ECO:0007669"/>
    <property type="project" value="UniProtKB-KW"/>
</dbReference>
<dbReference type="InterPro" id="IPR003439">
    <property type="entry name" value="ABC_transporter-like_ATP-bd"/>
</dbReference>
<feature type="transmembrane region" description="Helical" evidence="10">
    <location>
        <begin position="602"/>
        <end position="623"/>
    </location>
</feature>
<accession>W9RIY2</accession>
<evidence type="ECO:0000256" key="8">
    <source>
        <dbReference type="ARBA" id="ARBA00022989"/>
    </source>
</evidence>
<dbReference type="EMBL" id="KE344806">
    <property type="protein sequence ID" value="EXB80286.1"/>
    <property type="molecule type" value="Genomic_DNA"/>
</dbReference>
<dbReference type="Proteomes" id="UP000030645">
    <property type="component" value="Unassembled WGS sequence"/>
</dbReference>
<keyword evidence="3" id="KW-0813">Transport</keyword>
<dbReference type="Gene3D" id="3.40.50.300">
    <property type="entry name" value="P-loop containing nucleotide triphosphate hydrolases"/>
    <property type="match status" value="2"/>
</dbReference>
<evidence type="ECO:0000256" key="2">
    <source>
        <dbReference type="ARBA" id="ARBA00006012"/>
    </source>
</evidence>
<keyword evidence="7" id="KW-0067">ATP-binding</keyword>
<dbReference type="FunFam" id="3.40.50.300:FF:000157">
    <property type="entry name" value="ABC transporter G family member 34"/>
    <property type="match status" value="1"/>
</dbReference>
<feature type="transmembrane region" description="Helical" evidence="10">
    <location>
        <begin position="559"/>
        <end position="581"/>
    </location>
</feature>
<dbReference type="KEGG" id="mnt:21407851"/>
<evidence type="ECO:0000313" key="12">
    <source>
        <dbReference type="EMBL" id="EXB80286.1"/>
    </source>
</evidence>
<dbReference type="PROSITE" id="PS50893">
    <property type="entry name" value="ABC_TRANSPORTER_2"/>
    <property type="match status" value="2"/>
</dbReference>
<gene>
    <name evidence="12" type="ORF">L484_025142</name>
</gene>
<keyword evidence="13" id="KW-1185">Reference proteome</keyword>
<feature type="transmembrane region" description="Helical" evidence="10">
    <location>
        <begin position="666"/>
        <end position="686"/>
    </location>
</feature>
<dbReference type="PANTHER" id="PTHR19241">
    <property type="entry name" value="ATP-BINDING CASSETTE TRANSPORTER"/>
    <property type="match status" value="1"/>
</dbReference>
<evidence type="ECO:0000313" key="13">
    <source>
        <dbReference type="Proteomes" id="UP000030645"/>
    </source>
</evidence>
<reference evidence="13" key="1">
    <citation type="submission" date="2013-01" db="EMBL/GenBank/DDBJ databases">
        <title>Draft Genome Sequence of a Mulberry Tree, Morus notabilis C.K. Schneid.</title>
        <authorList>
            <person name="He N."/>
            <person name="Zhao S."/>
        </authorList>
    </citation>
    <scope>NUCLEOTIDE SEQUENCE</scope>
</reference>
<organism evidence="12 13">
    <name type="scientific">Morus notabilis</name>
    <dbReference type="NCBI Taxonomy" id="981085"/>
    <lineage>
        <taxon>Eukaryota</taxon>
        <taxon>Viridiplantae</taxon>
        <taxon>Streptophyta</taxon>
        <taxon>Embryophyta</taxon>
        <taxon>Tracheophyta</taxon>
        <taxon>Spermatophyta</taxon>
        <taxon>Magnoliopsida</taxon>
        <taxon>eudicotyledons</taxon>
        <taxon>Gunneridae</taxon>
        <taxon>Pentapetalae</taxon>
        <taxon>rosids</taxon>
        <taxon>fabids</taxon>
        <taxon>Rosales</taxon>
        <taxon>Moraceae</taxon>
        <taxon>Moreae</taxon>
        <taxon>Morus</taxon>
    </lineage>
</organism>
<keyword evidence="8 10" id="KW-1133">Transmembrane helix</keyword>
<evidence type="ECO:0000256" key="10">
    <source>
        <dbReference type="SAM" id="Phobius"/>
    </source>
</evidence>
<feature type="transmembrane region" description="Helical" evidence="10">
    <location>
        <begin position="517"/>
        <end position="539"/>
    </location>
</feature>
<keyword evidence="9 10" id="KW-0472">Membrane</keyword>
<dbReference type="InterPro" id="IPR003593">
    <property type="entry name" value="AAA+_ATPase"/>
</dbReference>
<dbReference type="Pfam" id="PF08370">
    <property type="entry name" value="PDR_assoc"/>
    <property type="match status" value="1"/>
</dbReference>
<dbReference type="SMART" id="SM00382">
    <property type="entry name" value="AAA"/>
    <property type="match status" value="2"/>
</dbReference>
<dbReference type="InterPro" id="IPR013581">
    <property type="entry name" value="PDR_assoc"/>
</dbReference>
<feature type="transmembrane region" description="Helical" evidence="10">
    <location>
        <begin position="1253"/>
        <end position="1278"/>
    </location>
</feature>
<dbReference type="GO" id="GO:0016887">
    <property type="term" value="F:ATP hydrolysis activity"/>
    <property type="evidence" value="ECO:0007669"/>
    <property type="project" value="InterPro"/>
</dbReference>
<dbReference type="SUPFAM" id="SSF52540">
    <property type="entry name" value="P-loop containing nucleoside triphosphate hydrolases"/>
    <property type="match status" value="2"/>
</dbReference>
<keyword evidence="5" id="KW-0677">Repeat</keyword>
<dbReference type="InterPro" id="IPR027417">
    <property type="entry name" value="P-loop_NTPase"/>
</dbReference>
<comment type="subcellular location">
    <subcellularLocation>
        <location evidence="1">Membrane</location>
        <topology evidence="1">Multi-pass membrane protein</topology>
    </subcellularLocation>
</comment>
<comment type="similarity">
    <text evidence="2">Belongs to the ABC transporter superfamily. ABCG family. PDR (TC 3.A.1.205) subfamily.</text>
</comment>
<dbReference type="FunFam" id="3.40.50.300:FF:000179">
    <property type="entry name" value="ABC transporter G family member 34"/>
    <property type="match status" value="1"/>
</dbReference>
<feature type="transmembrane region" description="Helical" evidence="10">
    <location>
        <begin position="1320"/>
        <end position="1341"/>
    </location>
</feature>
<evidence type="ECO:0000256" key="5">
    <source>
        <dbReference type="ARBA" id="ARBA00022737"/>
    </source>
</evidence>
<name>W9RIY2_9ROSA</name>
<dbReference type="STRING" id="981085.W9RIY2"/>
<evidence type="ECO:0000256" key="6">
    <source>
        <dbReference type="ARBA" id="ARBA00022741"/>
    </source>
</evidence>
<dbReference type="Pfam" id="PF00005">
    <property type="entry name" value="ABC_tran"/>
    <property type="match status" value="2"/>
</dbReference>
<dbReference type="GO" id="GO:0140359">
    <property type="term" value="F:ABC-type transporter activity"/>
    <property type="evidence" value="ECO:0007669"/>
    <property type="project" value="InterPro"/>
</dbReference>
<feature type="transmembrane region" description="Helical" evidence="10">
    <location>
        <begin position="1177"/>
        <end position="1195"/>
    </location>
</feature>
<dbReference type="Pfam" id="PF19055">
    <property type="entry name" value="ABC2_membrane_7"/>
    <property type="match status" value="2"/>
</dbReference>
<evidence type="ECO:0000256" key="3">
    <source>
        <dbReference type="ARBA" id="ARBA00022448"/>
    </source>
</evidence>
<dbReference type="eggNOG" id="KOG0065">
    <property type="taxonomic scope" value="Eukaryota"/>
</dbReference>
<keyword evidence="6" id="KW-0547">Nucleotide-binding</keyword>
<dbReference type="InterPro" id="IPR043926">
    <property type="entry name" value="ABCG_dom"/>
</dbReference>
<keyword evidence="4 10" id="KW-0812">Transmembrane</keyword>
<evidence type="ECO:0000256" key="4">
    <source>
        <dbReference type="ARBA" id="ARBA00022692"/>
    </source>
</evidence>
<dbReference type="Pfam" id="PF01061">
    <property type="entry name" value="ABC2_membrane"/>
    <property type="match status" value="2"/>
</dbReference>
<feature type="domain" description="ABC transporter" evidence="11">
    <location>
        <begin position="143"/>
        <end position="422"/>
    </location>
</feature>
<evidence type="ECO:0000256" key="7">
    <source>
        <dbReference type="ARBA" id="ARBA00022840"/>
    </source>
</evidence>
<dbReference type="OrthoDB" id="66620at2759"/>